<gene>
    <name evidence="2" type="ORF">COV07_04320</name>
</gene>
<comment type="caution">
    <text evidence="2">The sequence shown here is derived from an EMBL/GenBank/DDBJ whole genome shotgun (WGS) entry which is preliminary data.</text>
</comment>
<evidence type="ECO:0000313" key="2">
    <source>
        <dbReference type="EMBL" id="PIR46336.1"/>
    </source>
</evidence>
<accession>A0A2H0RIU3</accession>
<evidence type="ECO:0000256" key="1">
    <source>
        <dbReference type="SAM" id="MobiDB-lite"/>
    </source>
</evidence>
<reference evidence="2 3" key="1">
    <citation type="submission" date="2017-09" db="EMBL/GenBank/DDBJ databases">
        <title>Depth-based differentiation of microbial function through sediment-hosted aquifers and enrichment of novel symbionts in the deep terrestrial subsurface.</title>
        <authorList>
            <person name="Probst A.J."/>
            <person name="Ladd B."/>
            <person name="Jarett J.K."/>
            <person name="Geller-Mcgrath D.E."/>
            <person name="Sieber C.M."/>
            <person name="Emerson J.B."/>
            <person name="Anantharaman K."/>
            <person name="Thomas B.C."/>
            <person name="Malmstrom R."/>
            <person name="Stieglmeier M."/>
            <person name="Klingl A."/>
            <person name="Woyke T."/>
            <person name="Ryan C.M."/>
            <person name="Banfield J.F."/>
        </authorList>
    </citation>
    <scope>NUCLEOTIDE SEQUENCE [LARGE SCALE GENOMIC DNA]</scope>
    <source>
        <strain evidence="2">CG10_big_fil_rev_8_21_14_0_10_45_14</strain>
    </source>
</reference>
<feature type="compositionally biased region" description="Acidic residues" evidence="1">
    <location>
        <begin position="68"/>
        <end position="78"/>
    </location>
</feature>
<name>A0A2H0RIU3_9BACT</name>
<feature type="region of interest" description="Disordered" evidence="1">
    <location>
        <begin position="25"/>
        <end position="78"/>
    </location>
</feature>
<dbReference type="AlphaFoldDB" id="A0A2H0RIU3"/>
<proteinExistence type="predicted"/>
<evidence type="ECO:0000313" key="3">
    <source>
        <dbReference type="Proteomes" id="UP000230833"/>
    </source>
</evidence>
<dbReference type="EMBL" id="PCYL01000046">
    <property type="protein sequence ID" value="PIR46336.1"/>
    <property type="molecule type" value="Genomic_DNA"/>
</dbReference>
<organism evidence="2 3">
    <name type="scientific">Candidatus Vogelbacteria bacterium CG10_big_fil_rev_8_21_14_0_10_45_14</name>
    <dbReference type="NCBI Taxonomy" id="1975042"/>
    <lineage>
        <taxon>Bacteria</taxon>
        <taxon>Candidatus Vogeliibacteriota</taxon>
    </lineage>
</organism>
<sequence length="78" mass="8520">MRALTWIIVVVVIILVVWAWMGKKSGPTEEPVLENEATLSESMPAEEEGTMENGESNSGSEMVVELEGSAEIETEPLQ</sequence>
<dbReference type="Proteomes" id="UP000230833">
    <property type="component" value="Unassembled WGS sequence"/>
</dbReference>
<protein>
    <submittedName>
        <fullName evidence="2">Uncharacterized protein</fullName>
    </submittedName>
</protein>